<comment type="caution">
    <text evidence="1">The sequence shown here is derived from an EMBL/GenBank/DDBJ whole genome shotgun (WGS) entry which is preliminary data.</text>
</comment>
<dbReference type="OrthoDB" id="63112at2759"/>
<dbReference type="Proteomes" id="UP000663879">
    <property type="component" value="Unassembled WGS sequence"/>
</dbReference>
<name>A0A813MGS9_9BILA</name>
<proteinExistence type="predicted"/>
<evidence type="ECO:0000313" key="2">
    <source>
        <dbReference type="Proteomes" id="UP000663879"/>
    </source>
</evidence>
<organism evidence="1 2">
    <name type="scientific">Brachionus calyciflorus</name>
    <dbReference type="NCBI Taxonomy" id="104777"/>
    <lineage>
        <taxon>Eukaryota</taxon>
        <taxon>Metazoa</taxon>
        <taxon>Spiralia</taxon>
        <taxon>Gnathifera</taxon>
        <taxon>Rotifera</taxon>
        <taxon>Eurotatoria</taxon>
        <taxon>Monogononta</taxon>
        <taxon>Pseudotrocha</taxon>
        <taxon>Ploima</taxon>
        <taxon>Brachionidae</taxon>
        <taxon>Brachionus</taxon>
    </lineage>
</organism>
<dbReference type="GO" id="GO:0000172">
    <property type="term" value="C:ribonuclease MRP complex"/>
    <property type="evidence" value="ECO:0007669"/>
    <property type="project" value="TreeGrafter"/>
</dbReference>
<reference evidence="1" key="1">
    <citation type="submission" date="2021-02" db="EMBL/GenBank/DDBJ databases">
        <authorList>
            <person name="Nowell W R."/>
        </authorList>
    </citation>
    <scope>NUCLEOTIDE SEQUENCE</scope>
    <source>
        <strain evidence="1">Ploen Becks lab</strain>
    </source>
</reference>
<dbReference type="GO" id="GO:0030681">
    <property type="term" value="C:multimeric ribonuclease P complex"/>
    <property type="evidence" value="ECO:0007669"/>
    <property type="project" value="TreeGrafter"/>
</dbReference>
<dbReference type="GO" id="GO:0001682">
    <property type="term" value="P:tRNA 5'-leader removal"/>
    <property type="evidence" value="ECO:0007669"/>
    <property type="project" value="InterPro"/>
</dbReference>
<dbReference type="GO" id="GO:0000171">
    <property type="term" value="F:ribonuclease MRP activity"/>
    <property type="evidence" value="ECO:0007669"/>
    <property type="project" value="TreeGrafter"/>
</dbReference>
<sequence length="333" mass="39335">MTEVDIIVPNTEKIFDQIKALFKRYYLLSKISLADLLSDNFLETFLKNGDLYLHSFNTRIDCDNCACLIPNGKLILNIDKSLNEKIPIKYIKKTVKSSGYEKYELHISLLDLRKQQNFDFIKKIFETIEFSFYAYWEPKYEHEDPRDAFNKVFGSKRVINCLNRIDSDVKICSDRILKDFVMRSSYTIEDWVEVDKIIGCLTNSIKLENFLPLETNENNSKKISYLRVKGFIPNKLVSVIMRDHIKPLIDREMEYKRVITNDTEHEFDRVVIKVHGFRDSLVSVVNLDHSLNQKMRPSEENFVCLSLNFSLDECKYSAYYKDFNKLFVVRKNK</sequence>
<evidence type="ECO:0000313" key="1">
    <source>
        <dbReference type="EMBL" id="CAF0714697.1"/>
    </source>
</evidence>
<dbReference type="EMBL" id="CAJNOC010000097">
    <property type="protein sequence ID" value="CAF0714697.1"/>
    <property type="molecule type" value="Genomic_DNA"/>
</dbReference>
<dbReference type="GO" id="GO:0000447">
    <property type="term" value="P:endonucleolytic cleavage in ITS1 to separate SSU-rRNA from 5.8S rRNA and LSU-rRNA from tricistronic rRNA transcript (SSU-rRNA, 5.8S rRNA, LSU-rRNA)"/>
    <property type="evidence" value="ECO:0007669"/>
    <property type="project" value="TreeGrafter"/>
</dbReference>
<dbReference type="AlphaFoldDB" id="A0A813MGS9"/>
<dbReference type="Pfam" id="PF08584">
    <property type="entry name" value="Ribonuc_P_40"/>
    <property type="match status" value="1"/>
</dbReference>
<gene>
    <name evidence="1" type="ORF">OXX778_LOCUS1498</name>
</gene>
<dbReference type="GO" id="GO:0004526">
    <property type="term" value="F:ribonuclease P activity"/>
    <property type="evidence" value="ECO:0007669"/>
    <property type="project" value="TreeGrafter"/>
</dbReference>
<dbReference type="PANTHER" id="PTHR15396:SF1">
    <property type="entry name" value="RIBONUCLEASE P PROTEIN SUBUNIT P40"/>
    <property type="match status" value="1"/>
</dbReference>
<accession>A0A813MGS9</accession>
<dbReference type="PANTHER" id="PTHR15396">
    <property type="entry name" value="RIBONUCLEASE P PROTEIN SUBUNIT P40"/>
    <property type="match status" value="1"/>
</dbReference>
<protein>
    <submittedName>
        <fullName evidence="1">Uncharacterized protein</fullName>
    </submittedName>
</protein>
<dbReference type="InterPro" id="IPR013893">
    <property type="entry name" value="RNase_P_Rpp40"/>
</dbReference>
<keyword evidence="2" id="KW-1185">Reference proteome</keyword>